<dbReference type="GO" id="GO:0006415">
    <property type="term" value="P:translational termination"/>
    <property type="evidence" value="ECO:0007669"/>
    <property type="project" value="UniProtKB-UniRule"/>
</dbReference>
<evidence type="ECO:0000259" key="4">
    <source>
        <dbReference type="Pfam" id="PF01765"/>
    </source>
</evidence>
<comment type="similarity">
    <text evidence="1 3">Belongs to the RRF family.</text>
</comment>
<evidence type="ECO:0000256" key="1">
    <source>
        <dbReference type="ARBA" id="ARBA00005912"/>
    </source>
</evidence>
<name>A0A1F6BCM1_9BACT</name>
<dbReference type="Gene3D" id="3.30.1360.40">
    <property type="match status" value="1"/>
</dbReference>
<dbReference type="HAMAP" id="MF_00040">
    <property type="entry name" value="RRF"/>
    <property type="match status" value="1"/>
</dbReference>
<dbReference type="SUPFAM" id="SSF55194">
    <property type="entry name" value="Ribosome recycling factor, RRF"/>
    <property type="match status" value="1"/>
</dbReference>
<evidence type="ECO:0000256" key="2">
    <source>
        <dbReference type="ARBA" id="ARBA00022917"/>
    </source>
</evidence>
<organism evidence="5 6">
    <name type="scientific">Candidatus Gottesmanbacteria bacterium RIFOXYB1_FULL_47_11</name>
    <dbReference type="NCBI Taxonomy" id="1798401"/>
    <lineage>
        <taxon>Bacteria</taxon>
        <taxon>Candidatus Gottesmaniibacteriota</taxon>
    </lineage>
</organism>
<dbReference type="EMBL" id="MFKE01000024">
    <property type="protein sequence ID" value="OGG34694.1"/>
    <property type="molecule type" value="Genomic_DNA"/>
</dbReference>
<proteinExistence type="inferred from homology"/>
<keyword evidence="2 3" id="KW-0648">Protein biosynthesis</keyword>
<dbReference type="PANTHER" id="PTHR20982:SF3">
    <property type="entry name" value="MITOCHONDRIAL RIBOSOME RECYCLING FACTOR PSEUDO 1"/>
    <property type="match status" value="1"/>
</dbReference>
<dbReference type="InterPro" id="IPR002661">
    <property type="entry name" value="Ribosome_recyc_fac"/>
</dbReference>
<gene>
    <name evidence="3" type="primary">frr</name>
    <name evidence="5" type="ORF">A2363_04125</name>
</gene>
<accession>A0A1F6BCM1</accession>
<keyword evidence="3" id="KW-0963">Cytoplasm</keyword>
<comment type="function">
    <text evidence="3">Responsible for the release of ribosomes from messenger RNA at the termination of protein biosynthesis. May increase the efficiency of translation by recycling ribosomes from one round of translation to another.</text>
</comment>
<sequence>MIEPVLNTAREKMKKAIDVTRNDLSSIRSGRATPALVENIVIMAYGGSQKLRVLEMATITTMDAKTIVIAPYDVSTLADIEKGIQIASTGLTPVVDRDIIRITIPPLSAERRGEYIKLAKVKLEAGKVMVRQVRAEAMKEFKKLVSEDEQKHGERLVQELTDEMIAELDSMGVHKEAELLQI</sequence>
<comment type="caution">
    <text evidence="5">The sequence shown here is derived from an EMBL/GenBank/DDBJ whole genome shotgun (WGS) entry which is preliminary data.</text>
</comment>
<evidence type="ECO:0000313" key="5">
    <source>
        <dbReference type="EMBL" id="OGG34694.1"/>
    </source>
</evidence>
<dbReference type="PANTHER" id="PTHR20982">
    <property type="entry name" value="RIBOSOME RECYCLING FACTOR"/>
    <property type="match status" value="1"/>
</dbReference>
<dbReference type="GO" id="GO:0043023">
    <property type="term" value="F:ribosomal large subunit binding"/>
    <property type="evidence" value="ECO:0007669"/>
    <property type="project" value="TreeGrafter"/>
</dbReference>
<dbReference type="InterPro" id="IPR023584">
    <property type="entry name" value="Ribosome_recyc_fac_dom"/>
</dbReference>
<dbReference type="InterPro" id="IPR036191">
    <property type="entry name" value="RRF_sf"/>
</dbReference>
<dbReference type="STRING" id="1798401.A2363_04125"/>
<evidence type="ECO:0000313" key="6">
    <source>
        <dbReference type="Proteomes" id="UP000176186"/>
    </source>
</evidence>
<dbReference type="Pfam" id="PF01765">
    <property type="entry name" value="RRF"/>
    <property type="match status" value="1"/>
</dbReference>
<dbReference type="FunFam" id="3.30.1360.40:FF:000001">
    <property type="entry name" value="Ribosome-recycling factor"/>
    <property type="match status" value="1"/>
</dbReference>
<dbReference type="Gene3D" id="1.10.132.20">
    <property type="entry name" value="Ribosome-recycling factor"/>
    <property type="match status" value="1"/>
</dbReference>
<feature type="domain" description="Ribosome recycling factor" evidence="4">
    <location>
        <begin position="21"/>
        <end position="180"/>
    </location>
</feature>
<comment type="subcellular location">
    <subcellularLocation>
        <location evidence="3">Cytoplasm</location>
    </subcellularLocation>
</comment>
<evidence type="ECO:0000256" key="3">
    <source>
        <dbReference type="HAMAP-Rule" id="MF_00040"/>
    </source>
</evidence>
<dbReference type="GO" id="GO:0005737">
    <property type="term" value="C:cytoplasm"/>
    <property type="evidence" value="ECO:0007669"/>
    <property type="project" value="UniProtKB-SubCell"/>
</dbReference>
<reference evidence="5 6" key="1">
    <citation type="journal article" date="2016" name="Nat. Commun.">
        <title>Thousands of microbial genomes shed light on interconnected biogeochemical processes in an aquifer system.</title>
        <authorList>
            <person name="Anantharaman K."/>
            <person name="Brown C.T."/>
            <person name="Hug L.A."/>
            <person name="Sharon I."/>
            <person name="Castelle C.J."/>
            <person name="Probst A.J."/>
            <person name="Thomas B.C."/>
            <person name="Singh A."/>
            <person name="Wilkins M.J."/>
            <person name="Karaoz U."/>
            <person name="Brodie E.L."/>
            <person name="Williams K.H."/>
            <person name="Hubbard S.S."/>
            <person name="Banfield J.F."/>
        </authorList>
    </citation>
    <scope>NUCLEOTIDE SEQUENCE [LARGE SCALE GENOMIC DNA]</scope>
</reference>
<protein>
    <recommendedName>
        <fullName evidence="3">Ribosome-recycling factor</fullName>
        <shortName evidence="3">RRF</shortName>
    </recommendedName>
    <alternativeName>
        <fullName evidence="3">Ribosome-releasing factor</fullName>
    </alternativeName>
</protein>
<dbReference type="Proteomes" id="UP000176186">
    <property type="component" value="Unassembled WGS sequence"/>
</dbReference>
<dbReference type="AlphaFoldDB" id="A0A1F6BCM1"/>